<gene>
    <name evidence="1" type="ORF">SAMN05192565_1333</name>
</gene>
<protein>
    <submittedName>
        <fullName evidence="1">Uncharacterized protein</fullName>
    </submittedName>
</protein>
<name>A0A1I2X5A7_9HYPH</name>
<reference evidence="2" key="1">
    <citation type="submission" date="2016-10" db="EMBL/GenBank/DDBJ databases">
        <authorList>
            <person name="Varghese N."/>
            <person name="Submissions S."/>
        </authorList>
    </citation>
    <scope>NUCLEOTIDE SEQUENCE [LARGE SCALE GENOMIC DNA]</scope>
    <source>
        <strain evidence="2">Gh-105</strain>
    </source>
</reference>
<keyword evidence="2" id="KW-1185">Reference proteome</keyword>
<proteinExistence type="predicted"/>
<dbReference type="Proteomes" id="UP000199229">
    <property type="component" value="Unassembled WGS sequence"/>
</dbReference>
<dbReference type="RefSeq" id="WP_143103808.1">
    <property type="nucleotide sequence ID" value="NZ_FOPM01000033.1"/>
</dbReference>
<dbReference type="AlphaFoldDB" id="A0A1I2X5A7"/>
<organism evidence="1 2">
    <name type="scientific">Methylobacterium gossipiicola</name>
    <dbReference type="NCBI Taxonomy" id="582675"/>
    <lineage>
        <taxon>Bacteria</taxon>
        <taxon>Pseudomonadati</taxon>
        <taxon>Pseudomonadota</taxon>
        <taxon>Alphaproteobacteria</taxon>
        <taxon>Hyphomicrobiales</taxon>
        <taxon>Methylobacteriaceae</taxon>
        <taxon>Methylobacterium</taxon>
    </lineage>
</organism>
<dbReference type="EMBL" id="FOPM01000033">
    <property type="protein sequence ID" value="SFH08724.1"/>
    <property type="molecule type" value="Genomic_DNA"/>
</dbReference>
<accession>A0A1I2X5A7</accession>
<sequence length="114" mass="12514">MAPKPRKPPKPMDFTLPDGQRYVQVGAEPHELRSGRAMSLLVLRSECPICGAPFLLKASRRNAAARILSRRCPEHRIPGVTVEKHKARLAAALARQTEAAARRAHAAALLAMFD</sequence>
<dbReference type="STRING" id="582675.SAMN05192565_1333"/>
<evidence type="ECO:0000313" key="2">
    <source>
        <dbReference type="Proteomes" id="UP000199229"/>
    </source>
</evidence>
<evidence type="ECO:0000313" key="1">
    <source>
        <dbReference type="EMBL" id="SFH08724.1"/>
    </source>
</evidence>